<evidence type="ECO:0000313" key="2">
    <source>
        <dbReference type="Proteomes" id="UP001346869"/>
    </source>
</evidence>
<reference evidence="1 2" key="1">
    <citation type="journal article" date="2023" name="Genes (Basel)">
        <title>Chromosome-Level Genome Assembly and Circadian Gene Repertoire of the Patagonia Blennie Eleginops maclovinus-The Closest Ancestral Proxy of Antarctic Cryonotothenioids.</title>
        <authorList>
            <person name="Cheng C.C."/>
            <person name="Rivera-Colon A.G."/>
            <person name="Minhas B.F."/>
            <person name="Wilson L."/>
            <person name="Rayamajhi N."/>
            <person name="Vargas-Chacoff L."/>
            <person name="Catchen J.M."/>
        </authorList>
    </citation>
    <scope>NUCLEOTIDE SEQUENCE [LARGE SCALE GENOMIC DNA]</scope>
    <source>
        <strain evidence="1">JMC-PN-2008</strain>
    </source>
</reference>
<name>A0AAN7WW60_ELEMC</name>
<organism evidence="1 2">
    <name type="scientific">Eleginops maclovinus</name>
    <name type="common">Patagonian blennie</name>
    <name type="synonym">Eleginus maclovinus</name>
    <dbReference type="NCBI Taxonomy" id="56733"/>
    <lineage>
        <taxon>Eukaryota</taxon>
        <taxon>Metazoa</taxon>
        <taxon>Chordata</taxon>
        <taxon>Craniata</taxon>
        <taxon>Vertebrata</taxon>
        <taxon>Euteleostomi</taxon>
        <taxon>Actinopterygii</taxon>
        <taxon>Neopterygii</taxon>
        <taxon>Teleostei</taxon>
        <taxon>Neoteleostei</taxon>
        <taxon>Acanthomorphata</taxon>
        <taxon>Eupercaria</taxon>
        <taxon>Perciformes</taxon>
        <taxon>Notothenioidei</taxon>
        <taxon>Eleginopidae</taxon>
        <taxon>Eleginops</taxon>
    </lineage>
</organism>
<evidence type="ECO:0000313" key="1">
    <source>
        <dbReference type="EMBL" id="KAK5850412.1"/>
    </source>
</evidence>
<proteinExistence type="predicted"/>
<comment type="caution">
    <text evidence="1">The sequence shown here is derived from an EMBL/GenBank/DDBJ whole genome shotgun (WGS) entry which is preliminary data.</text>
</comment>
<keyword evidence="2" id="KW-1185">Reference proteome</keyword>
<accession>A0AAN7WW60</accession>
<protein>
    <submittedName>
        <fullName evidence="1">Uncharacterized protein</fullName>
    </submittedName>
</protein>
<gene>
    <name evidence="1" type="ORF">PBY51_001295</name>
</gene>
<dbReference type="AlphaFoldDB" id="A0AAN7WW60"/>
<dbReference type="Proteomes" id="UP001346869">
    <property type="component" value="Unassembled WGS sequence"/>
</dbReference>
<sequence>MVLVLLSKNCVMPLPRKNLCQDLCNHQPLSIEGTVNPSWHGGGFEGFCARLSSNRFLRFEEARRDASMTRLP</sequence>
<dbReference type="EMBL" id="JAUZQC010000022">
    <property type="protein sequence ID" value="KAK5850412.1"/>
    <property type="molecule type" value="Genomic_DNA"/>
</dbReference>
<reference evidence="1 2" key="2">
    <citation type="journal article" date="2023" name="Mol. Biol. Evol.">
        <title>Genomics of Secondarily Temperate Adaptation in the Only Non-Antarctic Icefish.</title>
        <authorList>
            <person name="Rivera-Colon A.G."/>
            <person name="Rayamajhi N."/>
            <person name="Minhas B.F."/>
            <person name="Madrigal G."/>
            <person name="Bilyk K.T."/>
            <person name="Yoon V."/>
            <person name="Hune M."/>
            <person name="Gregory S."/>
            <person name="Cheng C.H.C."/>
            <person name="Catchen J.M."/>
        </authorList>
    </citation>
    <scope>NUCLEOTIDE SEQUENCE [LARGE SCALE GENOMIC DNA]</scope>
    <source>
        <strain evidence="1">JMC-PN-2008</strain>
    </source>
</reference>